<dbReference type="RefSeq" id="WP_201360382.1">
    <property type="nucleotide sequence ID" value="NZ_BNJJ01000002.1"/>
</dbReference>
<evidence type="ECO:0000256" key="2">
    <source>
        <dbReference type="ARBA" id="ARBA00022679"/>
    </source>
</evidence>
<name>A0ABQ3V9X8_9CHLR</name>
<reference evidence="5 6" key="1">
    <citation type="journal article" date="2021" name="Int. J. Syst. Evol. Microbiol.">
        <title>Reticulibacter mediterranei gen. nov., sp. nov., within the new family Reticulibacteraceae fam. nov., and Ktedonospora formicarum gen. nov., sp. nov., Ktedonobacter robiniae sp. nov., Dictyobacter formicarum sp. nov. and Dictyobacter arantiisoli sp. nov., belonging to the class Ktedonobacteria.</title>
        <authorList>
            <person name="Yabe S."/>
            <person name="Zheng Y."/>
            <person name="Wang C.M."/>
            <person name="Sakai Y."/>
            <person name="Abe K."/>
            <person name="Yokota A."/>
            <person name="Donadio S."/>
            <person name="Cavaletti L."/>
            <person name="Monciardini P."/>
        </authorList>
    </citation>
    <scope>NUCLEOTIDE SEQUENCE [LARGE SCALE GENOMIC DNA]</scope>
    <source>
        <strain evidence="5 6">SOSP1-9</strain>
    </source>
</reference>
<keyword evidence="1" id="KW-0328">Glycosyltransferase</keyword>
<gene>
    <name evidence="5" type="ORF">KSZ_07410</name>
</gene>
<dbReference type="EMBL" id="BNJJ01000002">
    <property type="protein sequence ID" value="GHO82735.1"/>
    <property type="molecule type" value="Genomic_DNA"/>
</dbReference>
<keyword evidence="6" id="KW-1185">Reference proteome</keyword>
<dbReference type="PANTHER" id="PTHR12526:SF629">
    <property type="entry name" value="TEICHURONIC ACID BIOSYNTHESIS GLYCOSYLTRANSFERASE TUAH-RELATED"/>
    <property type="match status" value="1"/>
</dbReference>
<evidence type="ECO:0000256" key="1">
    <source>
        <dbReference type="ARBA" id="ARBA00022676"/>
    </source>
</evidence>
<dbReference type="SUPFAM" id="SSF53756">
    <property type="entry name" value="UDP-Glycosyltransferase/glycogen phosphorylase"/>
    <property type="match status" value="1"/>
</dbReference>
<evidence type="ECO:0008006" key="7">
    <source>
        <dbReference type="Google" id="ProtNLM"/>
    </source>
</evidence>
<keyword evidence="2" id="KW-0808">Transferase</keyword>
<dbReference type="Pfam" id="PF13439">
    <property type="entry name" value="Glyco_transf_4"/>
    <property type="match status" value="1"/>
</dbReference>
<dbReference type="PANTHER" id="PTHR12526">
    <property type="entry name" value="GLYCOSYLTRANSFERASE"/>
    <property type="match status" value="1"/>
</dbReference>
<protein>
    <recommendedName>
        <fullName evidence="7">Glycosyltransferase subfamily 4-like N-terminal domain-containing protein</fullName>
    </recommendedName>
</protein>
<organism evidence="5 6">
    <name type="scientific">Dictyobacter formicarum</name>
    <dbReference type="NCBI Taxonomy" id="2778368"/>
    <lineage>
        <taxon>Bacteria</taxon>
        <taxon>Bacillati</taxon>
        <taxon>Chloroflexota</taxon>
        <taxon>Ktedonobacteria</taxon>
        <taxon>Ktedonobacterales</taxon>
        <taxon>Dictyobacteraceae</taxon>
        <taxon>Dictyobacter</taxon>
    </lineage>
</organism>
<feature type="domain" description="Glycosyl transferase family 1" evidence="3">
    <location>
        <begin position="194"/>
        <end position="358"/>
    </location>
</feature>
<comment type="caution">
    <text evidence="5">The sequence shown here is derived from an EMBL/GenBank/DDBJ whole genome shotgun (WGS) entry which is preliminary data.</text>
</comment>
<proteinExistence type="predicted"/>
<dbReference type="InterPro" id="IPR001296">
    <property type="entry name" value="Glyco_trans_1"/>
</dbReference>
<sequence>MHVLGTARTDVRVMREATALQQAGMDVSIIDIERDSRRPCQEDVNGIHLKHITMPGWFIPAWFKPWFLIKLAWLVIQGTLKLINTPTDIYHAHDDTALTACYLAASIRGKPLVFDSHELPLTEPGVTRWRLLCFFSRWLLARMMSRCTGIITVSRPIMYELHRRYGGPMATVIRNILSFQTPVPTNMLRDYLHLNPDTRIALYQGNLDSRGLDKLIPAARFIHPGNVIIMMGQGAIQSDIERLILREDVSDRVKIIPPVPYTELLTWTASADIGLVVYSPSTTSTITPNIQMCLPNKLFEYLMAGLPVLASSLDAVADIIRTYDVGLIISSLEPEEIGRAINEMLADHQALARMRANALTATRYDLNWESESRQLIDFYDAIIATCKKKYVTP</sequence>
<dbReference type="Pfam" id="PF00534">
    <property type="entry name" value="Glycos_transf_1"/>
    <property type="match status" value="1"/>
</dbReference>
<dbReference type="Proteomes" id="UP000635565">
    <property type="component" value="Unassembled WGS sequence"/>
</dbReference>
<evidence type="ECO:0000259" key="4">
    <source>
        <dbReference type="Pfam" id="PF13439"/>
    </source>
</evidence>
<dbReference type="Gene3D" id="3.40.50.2000">
    <property type="entry name" value="Glycogen Phosphorylase B"/>
    <property type="match status" value="2"/>
</dbReference>
<accession>A0ABQ3V9X8</accession>
<evidence type="ECO:0000313" key="6">
    <source>
        <dbReference type="Proteomes" id="UP000635565"/>
    </source>
</evidence>
<dbReference type="InterPro" id="IPR028098">
    <property type="entry name" value="Glyco_trans_4-like_N"/>
</dbReference>
<evidence type="ECO:0000313" key="5">
    <source>
        <dbReference type="EMBL" id="GHO82735.1"/>
    </source>
</evidence>
<evidence type="ECO:0000259" key="3">
    <source>
        <dbReference type="Pfam" id="PF00534"/>
    </source>
</evidence>
<feature type="domain" description="Glycosyltransferase subfamily 4-like N-terminal" evidence="4">
    <location>
        <begin position="12"/>
        <end position="175"/>
    </location>
</feature>